<dbReference type="InterPro" id="IPR050491">
    <property type="entry name" value="AmpC-like"/>
</dbReference>
<reference evidence="2 3" key="1">
    <citation type="submission" date="2016-10" db="EMBL/GenBank/DDBJ databases">
        <title>Draft Genome sequence of Roseomonas sp. strain M3.</title>
        <authorList>
            <person name="Subhash Y."/>
            <person name="Lee S."/>
        </authorList>
    </citation>
    <scope>NUCLEOTIDE SEQUENCE [LARGE SCALE GENOMIC DNA]</scope>
    <source>
        <strain evidence="2 3">M3</strain>
    </source>
</reference>
<evidence type="ECO:0000313" key="3">
    <source>
        <dbReference type="Proteomes" id="UP000188879"/>
    </source>
</evidence>
<proteinExistence type="predicted"/>
<dbReference type="Proteomes" id="UP000188879">
    <property type="component" value="Unassembled WGS sequence"/>
</dbReference>
<dbReference type="InterPro" id="IPR001466">
    <property type="entry name" value="Beta-lactam-related"/>
</dbReference>
<accession>A0A1V2H7Z8</accession>
<dbReference type="AlphaFoldDB" id="A0A1V2H7Z8"/>
<dbReference type="RefSeq" id="WP_076956430.1">
    <property type="nucleotide sequence ID" value="NZ_MLCO01000041.1"/>
</dbReference>
<gene>
    <name evidence="2" type="ORF">BKE38_05755</name>
</gene>
<comment type="caution">
    <text evidence="2">The sequence shown here is derived from an EMBL/GenBank/DDBJ whole genome shotgun (WGS) entry which is preliminary data.</text>
</comment>
<organism evidence="2 3">
    <name type="scientific">Teichococcus deserti</name>
    <dbReference type="NCBI Taxonomy" id="1817963"/>
    <lineage>
        <taxon>Bacteria</taxon>
        <taxon>Pseudomonadati</taxon>
        <taxon>Pseudomonadota</taxon>
        <taxon>Alphaproteobacteria</taxon>
        <taxon>Acetobacterales</taxon>
        <taxon>Roseomonadaceae</taxon>
        <taxon>Roseomonas</taxon>
    </lineage>
</organism>
<sequence>MRILPFLRCHPDQAPHDPAARIQRGPTPPEDALRLAPGGLERALARLPVTVQAVLHRSGVPGAAVAVVQGGRTVFARGFGLRDNRGTAPVTAETVFQIASLSKPVTATVVATQVAAERVSWDDPVRRHLPGLQLSDPQVAAQATIGDALEDLGYPRGAIIERLRLAPLDPFRRRYHYANFGFTIAAEAVAAAAGAAWEDLAARALFRPLGMQATSARHAELLARDNRALLHVLQDGRFQPLYDRDADAQSPAGGVSSTVLDLAAWMKLLLRPHRPGQPPLLTEAALLPALVPQVLDGLPPVAAARPAAYGYGFNIGVTPGGHPVMSHSGAFLLGAGTHVQLLPSADLGVVVLTNGGPVGAAEAIAATLTDTAQFGAPLRDWFAAFNGRMQGLYAPVGDLAGGPPPATPEPPRAAEAYAGRYDSDFFGPAEIVTADGKLAILLGPQRRPHPLAPWDGDVFALAPLGENAPKGSLSSVRFTMEEGGPQASSSLGWTRRDWRAGGGEAARHARLDRAAPRCGRRLSRGAAVDRILPRRAPWCCLRPWRPDERLRQGSGGAGHRHAAFFVPGNARQVAPLRLPWGGAGGRRLGGYVAVPRSAGLGGCAAVPGRRGGRLAAQRRRG</sequence>
<evidence type="ECO:0000313" key="2">
    <source>
        <dbReference type="EMBL" id="ONG56515.1"/>
    </source>
</evidence>
<dbReference type="EMBL" id="MLCO01000041">
    <property type="protein sequence ID" value="ONG56515.1"/>
    <property type="molecule type" value="Genomic_DNA"/>
</dbReference>
<protein>
    <recommendedName>
        <fullName evidence="1">Beta-lactamase-related domain-containing protein</fullName>
    </recommendedName>
</protein>
<keyword evidence="3" id="KW-1185">Reference proteome</keyword>
<feature type="domain" description="Beta-lactamase-related" evidence="1">
    <location>
        <begin position="51"/>
        <end position="365"/>
    </location>
</feature>
<evidence type="ECO:0000259" key="1">
    <source>
        <dbReference type="Pfam" id="PF00144"/>
    </source>
</evidence>
<name>A0A1V2H7Z8_9PROT</name>
<feature type="non-terminal residue" evidence="2">
    <location>
        <position position="621"/>
    </location>
</feature>
<dbReference type="PANTHER" id="PTHR46825">
    <property type="entry name" value="D-ALANYL-D-ALANINE-CARBOXYPEPTIDASE/ENDOPEPTIDASE AMPH"/>
    <property type="match status" value="1"/>
</dbReference>
<dbReference type="Gene3D" id="2.40.128.600">
    <property type="match status" value="1"/>
</dbReference>
<dbReference type="SUPFAM" id="SSF56601">
    <property type="entry name" value="beta-lactamase/transpeptidase-like"/>
    <property type="match status" value="1"/>
</dbReference>
<dbReference type="Gene3D" id="3.40.710.10">
    <property type="entry name" value="DD-peptidase/beta-lactamase superfamily"/>
    <property type="match status" value="1"/>
</dbReference>
<dbReference type="Pfam" id="PF00144">
    <property type="entry name" value="Beta-lactamase"/>
    <property type="match status" value="1"/>
</dbReference>
<dbReference type="InterPro" id="IPR012338">
    <property type="entry name" value="Beta-lactam/transpept-like"/>
</dbReference>
<dbReference type="PANTHER" id="PTHR46825:SF15">
    <property type="entry name" value="BETA-LACTAMASE-RELATED DOMAIN-CONTAINING PROTEIN"/>
    <property type="match status" value="1"/>
</dbReference>